<dbReference type="Pfam" id="PF05137">
    <property type="entry name" value="PilN"/>
    <property type="match status" value="1"/>
</dbReference>
<dbReference type="InterPro" id="IPR007813">
    <property type="entry name" value="PilN"/>
</dbReference>
<proteinExistence type="predicted"/>
<keyword evidence="5" id="KW-1185">Reference proteome</keyword>
<feature type="coiled-coil region" evidence="1">
    <location>
        <begin position="61"/>
        <end position="98"/>
    </location>
</feature>
<evidence type="ECO:0000256" key="2">
    <source>
        <dbReference type="SAM" id="MobiDB-lite"/>
    </source>
</evidence>
<dbReference type="EMBL" id="JAZAQF010000082">
    <property type="protein sequence ID" value="MFG3818811.1"/>
    <property type="molecule type" value="Genomic_DNA"/>
</dbReference>
<dbReference type="RefSeq" id="WP_393014367.1">
    <property type="nucleotide sequence ID" value="NZ_JAZAQF010000082.1"/>
</dbReference>
<protein>
    <submittedName>
        <fullName evidence="4">PilN domain-containing protein</fullName>
    </submittedName>
</protein>
<accession>A0ABW7CCQ3</accession>
<dbReference type="PANTHER" id="PTHR40278">
    <property type="entry name" value="DNA UTILIZATION PROTEIN HOFN"/>
    <property type="match status" value="1"/>
</dbReference>
<feature type="transmembrane region" description="Helical" evidence="3">
    <location>
        <begin position="36"/>
        <end position="57"/>
    </location>
</feature>
<keyword evidence="3" id="KW-1133">Transmembrane helix</keyword>
<evidence type="ECO:0000313" key="5">
    <source>
        <dbReference type="Proteomes" id="UP001604335"/>
    </source>
</evidence>
<feature type="compositionally biased region" description="Low complexity" evidence="2">
    <location>
        <begin position="140"/>
        <end position="164"/>
    </location>
</feature>
<feature type="region of interest" description="Disordered" evidence="2">
    <location>
        <begin position="295"/>
        <end position="319"/>
    </location>
</feature>
<dbReference type="PANTHER" id="PTHR40278:SF1">
    <property type="entry name" value="DNA UTILIZATION PROTEIN HOFN"/>
    <property type="match status" value="1"/>
</dbReference>
<sequence>MYSLNVNFLKDRPEYQTAGAGKTAGTAVAQASKLPLILGVMVGLAVPAAIGGFWGYLQLQKAALEQSQAELNQDLQDLEAELAKAAQAEAEMKAIDQLTQGLVGVFSRVKSWSALLGDLRDRLPVGVQMTAIREAEDKNAATTAAASTPKPSPGAAAAPAANKPIRPPKTLTIEGYANSMEGVGEFLLLLQKSPFLDATKTQLVGSQAIDNPAQIVQANQEVQDGIAYVLAAPPPTAAATGGQVRIVAPQVIKYTIQSAYTTKPAEELLPMLDRNGASGLVVRIETIRRILAEQGKTPNTGLTPPAGDSEPKENTNNGV</sequence>
<reference evidence="5" key="1">
    <citation type="journal article" date="2024" name="Algal Res.">
        <title>Biochemical, toxicological and genomic investigation of a high-biomass producing Limnothrix strain isolated from Italian shallow drinking water reservoir.</title>
        <authorList>
            <person name="Simonazzi M."/>
            <person name="Shishido T.K."/>
            <person name="Delbaje E."/>
            <person name="Wahlsten M."/>
            <person name="Fewer D.P."/>
            <person name="Sivonen K."/>
            <person name="Pezzolesi L."/>
            <person name="Pistocchi R."/>
        </authorList>
    </citation>
    <scope>NUCLEOTIDE SEQUENCE [LARGE SCALE GENOMIC DNA]</scope>
    <source>
        <strain evidence="5">LRLZ20PSL1</strain>
    </source>
</reference>
<dbReference type="Proteomes" id="UP001604335">
    <property type="component" value="Unassembled WGS sequence"/>
</dbReference>
<evidence type="ECO:0000256" key="3">
    <source>
        <dbReference type="SAM" id="Phobius"/>
    </source>
</evidence>
<evidence type="ECO:0000313" key="4">
    <source>
        <dbReference type="EMBL" id="MFG3818811.1"/>
    </source>
</evidence>
<comment type="caution">
    <text evidence="4">The sequence shown here is derived from an EMBL/GenBank/DDBJ whole genome shotgun (WGS) entry which is preliminary data.</text>
</comment>
<keyword evidence="1" id="KW-0175">Coiled coil</keyword>
<keyword evidence="3" id="KW-0472">Membrane</keyword>
<organism evidence="4 5">
    <name type="scientific">Limnothrix redekei LRLZ20PSL1</name>
    <dbReference type="NCBI Taxonomy" id="3112953"/>
    <lineage>
        <taxon>Bacteria</taxon>
        <taxon>Bacillati</taxon>
        <taxon>Cyanobacteriota</taxon>
        <taxon>Cyanophyceae</taxon>
        <taxon>Pseudanabaenales</taxon>
        <taxon>Pseudanabaenaceae</taxon>
        <taxon>Limnothrix</taxon>
    </lineage>
</organism>
<dbReference type="InterPro" id="IPR052534">
    <property type="entry name" value="Extracell_DNA_Util/SecSys_Comp"/>
</dbReference>
<gene>
    <name evidence="4" type="ORF">VPK24_14280</name>
</gene>
<keyword evidence="3" id="KW-0812">Transmembrane</keyword>
<evidence type="ECO:0000256" key="1">
    <source>
        <dbReference type="SAM" id="Coils"/>
    </source>
</evidence>
<feature type="region of interest" description="Disordered" evidence="2">
    <location>
        <begin position="137"/>
        <end position="166"/>
    </location>
</feature>
<name>A0ABW7CCQ3_9CYAN</name>